<proteinExistence type="predicted"/>
<accession>A0A0M6Y9Z0</accession>
<protein>
    <recommendedName>
        <fullName evidence="2">DUF1206 domain-containing protein</fullName>
    </recommendedName>
</protein>
<keyword evidence="1" id="KW-1133">Transmembrane helix</keyword>
<gene>
    <name evidence="3" type="ORF">LAL4801_04792</name>
</gene>
<evidence type="ECO:0000313" key="3">
    <source>
        <dbReference type="EMBL" id="CTQ46333.1"/>
    </source>
</evidence>
<dbReference type="STRING" id="187304.B0E33_12920"/>
<dbReference type="OrthoDB" id="5702018at2"/>
<feature type="transmembrane region" description="Helical" evidence="1">
    <location>
        <begin position="20"/>
        <end position="37"/>
    </location>
</feature>
<dbReference type="Pfam" id="PF06724">
    <property type="entry name" value="DUF1206"/>
    <property type="match status" value="2"/>
</dbReference>
<feature type="transmembrane region" description="Helical" evidence="1">
    <location>
        <begin position="179"/>
        <end position="206"/>
    </location>
</feature>
<dbReference type="InterPro" id="IPR009597">
    <property type="entry name" value="DUF1206"/>
</dbReference>
<keyword evidence="1" id="KW-0472">Membrane</keyword>
<feature type="domain" description="DUF1206" evidence="2">
    <location>
        <begin position="186"/>
        <end position="257"/>
    </location>
</feature>
<reference evidence="4" key="1">
    <citation type="submission" date="2015-07" db="EMBL/GenBank/DDBJ databases">
        <authorList>
            <person name="Rodrigo-Torres Lidia"/>
            <person name="Arahal R.David."/>
        </authorList>
    </citation>
    <scope>NUCLEOTIDE SEQUENCE [LARGE SCALE GENOMIC DNA]</scope>
    <source>
        <strain evidence="4">CECT 4801</strain>
    </source>
</reference>
<dbReference type="RefSeq" id="WP_055660113.1">
    <property type="nucleotide sequence ID" value="NZ_CXST01000003.1"/>
</dbReference>
<feature type="domain" description="DUF1206" evidence="2">
    <location>
        <begin position="13"/>
        <end position="79"/>
    </location>
</feature>
<evidence type="ECO:0000313" key="4">
    <source>
        <dbReference type="Proteomes" id="UP000048926"/>
    </source>
</evidence>
<dbReference type="Proteomes" id="UP000048926">
    <property type="component" value="Unassembled WGS sequence"/>
</dbReference>
<feature type="transmembrane region" description="Helical" evidence="1">
    <location>
        <begin position="57"/>
        <end position="75"/>
    </location>
</feature>
<keyword evidence="4" id="KW-1185">Reference proteome</keyword>
<feature type="transmembrane region" description="Helical" evidence="1">
    <location>
        <begin position="137"/>
        <end position="159"/>
    </location>
</feature>
<name>A0A0M6Y9Z0_9HYPH</name>
<feature type="transmembrane region" description="Helical" evidence="1">
    <location>
        <begin position="231"/>
        <end position="252"/>
    </location>
</feature>
<organism evidence="3 4">
    <name type="scientific">Roseibium aggregatum</name>
    <dbReference type="NCBI Taxonomy" id="187304"/>
    <lineage>
        <taxon>Bacteria</taxon>
        <taxon>Pseudomonadati</taxon>
        <taxon>Pseudomonadota</taxon>
        <taxon>Alphaproteobacteria</taxon>
        <taxon>Hyphomicrobiales</taxon>
        <taxon>Stappiaceae</taxon>
        <taxon>Roseibium</taxon>
    </lineage>
</organism>
<keyword evidence="1" id="KW-0812">Transmembrane</keyword>
<dbReference type="AlphaFoldDB" id="A0A0M6Y9Z0"/>
<feature type="transmembrane region" description="Helical" evidence="1">
    <location>
        <begin position="95"/>
        <end position="117"/>
    </location>
</feature>
<evidence type="ECO:0000256" key="1">
    <source>
        <dbReference type="SAM" id="Phobius"/>
    </source>
</evidence>
<dbReference type="EMBL" id="CXST01000003">
    <property type="protein sequence ID" value="CTQ46333.1"/>
    <property type="molecule type" value="Genomic_DNA"/>
</dbReference>
<evidence type="ECO:0000259" key="2">
    <source>
        <dbReference type="Pfam" id="PF06724"/>
    </source>
</evidence>
<sequence>MKYSHWLQAAARAGYLSRGIVYGIISFFAILASIGAGSSKGTKGALVTLLSQPFGSVLVAVLVTGLFGFVVWRLVQAVLDADNHGRDLQGIVVRLALLASAATYSALALYAIGLLGITGTDDGKLLPGLMNAVSQALGQRVFVTGLSLVFLGIAAAHWWKACSGRYSKHFDENEAPMRIVHVVSVLGLGARGIVFALLSAMIWLGIEGASTSGGDLPSTLDALKYIQGLPYGQVMLFALAVGLMVFAIYSFVESRWRRVSLS</sequence>